<feature type="signal peptide" evidence="3">
    <location>
        <begin position="1"/>
        <end position="34"/>
    </location>
</feature>
<dbReference type="InterPro" id="IPR004843">
    <property type="entry name" value="Calcineurin-like_PHP"/>
</dbReference>
<dbReference type="EMBL" id="NBCO01000009">
    <property type="protein sequence ID" value="ORC90098.1"/>
    <property type="molecule type" value="Genomic_DNA"/>
</dbReference>
<evidence type="ECO:0000313" key="6">
    <source>
        <dbReference type="Proteomes" id="UP000192257"/>
    </source>
</evidence>
<dbReference type="VEuPathDB" id="TriTrypDB:TM35_000091480"/>
<dbReference type="OrthoDB" id="5976022at2759"/>
<dbReference type="PANTHER" id="PTHR46546">
    <property type="entry name" value="SHEWANELLA-LIKE PROTEIN PHOSPHATASE 1"/>
    <property type="match status" value="1"/>
</dbReference>
<keyword evidence="2" id="KW-0812">Transmembrane</keyword>
<evidence type="ECO:0000259" key="4">
    <source>
        <dbReference type="Pfam" id="PF00149"/>
    </source>
</evidence>
<dbReference type="GeneID" id="39984167"/>
<dbReference type="Gene3D" id="3.60.21.10">
    <property type="match status" value="1"/>
</dbReference>
<gene>
    <name evidence="5" type="ORF">TM35_000091480</name>
</gene>
<evidence type="ECO:0000256" key="1">
    <source>
        <dbReference type="SAM" id="MobiDB-lite"/>
    </source>
</evidence>
<dbReference type="STRING" id="67003.A0A1X0NZX7"/>
<keyword evidence="3" id="KW-0732">Signal</keyword>
<sequence length="445" mass="48835">MTWRKWMYRAPLQMHLLLAYTAVLSLLLLQPVVAEVKGKTYSRLVAFADLHGDVYNCRLLLRAANITDAHDRWIAGNSTVVQLGDIADRGRHSHEIYDLFASLETQAAEAGGEFIFLVGNHELMNLLGDYAYVHEDMIKVFGGKTEYSVAFSPKGAYGSYIMQHQVVLVRGGVVFAHGGITPVYAAKGVDGINAEFHNGFNCQRQRESAAAGDGGSHACHPFSNAESPVWSRQLIYEGQQGNCGLLTESLRLLSAAERAAGRPPVHAMVVGHTIQAGGAIALLCGGRLVAADVGLSRYAWAGGGHAAFVEFPPPQRRPVPHYPYGVGVRPAAAVPLTQAIQPPRRTHTQQQALKEQHQDGEIPQPQPEPEQEKQEEEIEEPHEQKAPIVMGASSSSFVGRSVETPHIRLVDYVFLFVLLALVGSLFVLKKWRSLLRDFRVNLKET</sequence>
<reference evidence="5 6" key="1">
    <citation type="submission" date="2017-03" db="EMBL/GenBank/DDBJ databases">
        <title>An alternative strategy for trypanosome survival in the mammalian bloodstream revealed through genome and transcriptome analysis of the ubiquitous bovine parasite Trypanosoma (Megatrypanum) theileri.</title>
        <authorList>
            <person name="Kelly S."/>
            <person name="Ivens A."/>
            <person name="Mott A."/>
            <person name="O'Neill E."/>
            <person name="Emms D."/>
            <person name="Macleod O."/>
            <person name="Voorheis P."/>
            <person name="Matthews J."/>
            <person name="Matthews K."/>
            <person name="Carrington M."/>
        </authorList>
    </citation>
    <scope>NUCLEOTIDE SEQUENCE [LARGE SCALE GENOMIC DNA]</scope>
    <source>
        <strain evidence="5">Edinburgh</strain>
    </source>
</reference>
<protein>
    <submittedName>
        <fullName evidence="5">Putative serine/threonine protein phosphatase</fullName>
    </submittedName>
</protein>
<dbReference type="PANTHER" id="PTHR46546:SF4">
    <property type="entry name" value="SHEWANELLA-LIKE PROTEIN PHOSPHATASE 1"/>
    <property type="match status" value="1"/>
</dbReference>
<dbReference type="Proteomes" id="UP000192257">
    <property type="component" value="Unassembled WGS sequence"/>
</dbReference>
<proteinExistence type="predicted"/>
<evidence type="ECO:0000313" key="5">
    <source>
        <dbReference type="EMBL" id="ORC90098.1"/>
    </source>
</evidence>
<feature type="region of interest" description="Disordered" evidence="1">
    <location>
        <begin position="338"/>
        <end position="386"/>
    </location>
</feature>
<feature type="domain" description="Calcineurin-like phosphoesterase" evidence="4">
    <location>
        <begin position="43"/>
        <end position="189"/>
    </location>
</feature>
<feature type="transmembrane region" description="Helical" evidence="2">
    <location>
        <begin position="409"/>
        <end position="428"/>
    </location>
</feature>
<dbReference type="AlphaFoldDB" id="A0A1X0NZX7"/>
<dbReference type="InterPro" id="IPR029052">
    <property type="entry name" value="Metallo-depent_PP-like"/>
</dbReference>
<organism evidence="5 6">
    <name type="scientific">Trypanosoma theileri</name>
    <dbReference type="NCBI Taxonomy" id="67003"/>
    <lineage>
        <taxon>Eukaryota</taxon>
        <taxon>Discoba</taxon>
        <taxon>Euglenozoa</taxon>
        <taxon>Kinetoplastea</taxon>
        <taxon>Metakinetoplastina</taxon>
        <taxon>Trypanosomatida</taxon>
        <taxon>Trypanosomatidae</taxon>
        <taxon>Trypanosoma</taxon>
    </lineage>
</organism>
<evidence type="ECO:0000256" key="3">
    <source>
        <dbReference type="SAM" id="SignalP"/>
    </source>
</evidence>
<evidence type="ECO:0000256" key="2">
    <source>
        <dbReference type="SAM" id="Phobius"/>
    </source>
</evidence>
<keyword evidence="2" id="KW-1133">Transmembrane helix</keyword>
<comment type="caution">
    <text evidence="5">The sequence shown here is derived from an EMBL/GenBank/DDBJ whole genome shotgun (WGS) entry which is preliminary data.</text>
</comment>
<name>A0A1X0NZX7_9TRYP</name>
<feature type="chain" id="PRO_5012326300" evidence="3">
    <location>
        <begin position="35"/>
        <end position="445"/>
    </location>
</feature>
<dbReference type="RefSeq" id="XP_028884164.1">
    <property type="nucleotide sequence ID" value="XM_029024387.1"/>
</dbReference>
<keyword evidence="2" id="KW-0472">Membrane</keyword>
<dbReference type="GO" id="GO:0016787">
    <property type="term" value="F:hydrolase activity"/>
    <property type="evidence" value="ECO:0007669"/>
    <property type="project" value="InterPro"/>
</dbReference>
<dbReference type="Pfam" id="PF00149">
    <property type="entry name" value="Metallophos"/>
    <property type="match status" value="1"/>
</dbReference>
<dbReference type="SUPFAM" id="SSF56300">
    <property type="entry name" value="Metallo-dependent phosphatases"/>
    <property type="match status" value="1"/>
</dbReference>
<keyword evidence="6" id="KW-1185">Reference proteome</keyword>
<accession>A0A1X0NZX7</accession>